<reference evidence="1 2" key="2">
    <citation type="submission" date="2009-03" db="EMBL/GenBank/DDBJ databases">
        <title>Draft genome sequence of Roseburia inulinivorans (DSM 16841).</title>
        <authorList>
            <person name="Sudarsanam P."/>
            <person name="Ley R."/>
            <person name="Guruge J."/>
            <person name="Turnbaugh P.J."/>
            <person name="Mahowald M."/>
            <person name="Liep D."/>
            <person name="Gordon J."/>
        </authorList>
    </citation>
    <scope>NUCLEOTIDE SEQUENCE [LARGE SCALE GENOMIC DNA]</scope>
    <source>
        <strain evidence="1 2">DSM 16841</strain>
    </source>
</reference>
<gene>
    <name evidence="1" type="ORF">ROSEINA2194_00520</name>
</gene>
<sequence length="40" mass="4673">MISKNEDGTIENLGEKYGNKSKKAFVRNILQSEMQCQRKR</sequence>
<comment type="caution">
    <text evidence="1">The sequence shown here is derived from an EMBL/GenBank/DDBJ whole genome shotgun (WGS) entry which is preliminary data.</text>
</comment>
<dbReference type="EMBL" id="ACFY01000023">
    <property type="protein sequence ID" value="EEG95634.1"/>
    <property type="molecule type" value="Genomic_DNA"/>
</dbReference>
<protein>
    <submittedName>
        <fullName evidence="1">Uncharacterized protein</fullName>
    </submittedName>
</protein>
<proteinExistence type="predicted"/>
<accession>C0FP68</accession>
<name>C0FP68_9FIRM</name>
<evidence type="ECO:0000313" key="2">
    <source>
        <dbReference type="Proteomes" id="UP000003561"/>
    </source>
</evidence>
<evidence type="ECO:0000313" key="1">
    <source>
        <dbReference type="EMBL" id="EEG95634.1"/>
    </source>
</evidence>
<dbReference type="AlphaFoldDB" id="C0FP68"/>
<reference evidence="1 2" key="1">
    <citation type="submission" date="2009-02" db="EMBL/GenBank/DDBJ databases">
        <authorList>
            <person name="Fulton L."/>
            <person name="Clifton S."/>
            <person name="Fulton B."/>
            <person name="Xu J."/>
            <person name="Minx P."/>
            <person name="Pepin K.H."/>
            <person name="Johnson M."/>
            <person name="Bhonagiri V."/>
            <person name="Nash W.E."/>
            <person name="Mardis E.R."/>
            <person name="Wilson R.K."/>
        </authorList>
    </citation>
    <scope>NUCLEOTIDE SEQUENCE [LARGE SCALE GENOMIC DNA]</scope>
    <source>
        <strain evidence="1 2">DSM 16841</strain>
    </source>
</reference>
<dbReference type="Proteomes" id="UP000003561">
    <property type="component" value="Unassembled WGS sequence"/>
</dbReference>
<organism evidence="1 2">
    <name type="scientific">Roseburia inulinivorans DSM 16841</name>
    <dbReference type="NCBI Taxonomy" id="622312"/>
    <lineage>
        <taxon>Bacteria</taxon>
        <taxon>Bacillati</taxon>
        <taxon>Bacillota</taxon>
        <taxon>Clostridia</taxon>
        <taxon>Lachnospirales</taxon>
        <taxon>Lachnospiraceae</taxon>
        <taxon>Roseburia</taxon>
    </lineage>
</organism>